<dbReference type="InterPro" id="IPR036259">
    <property type="entry name" value="MFS_trans_sf"/>
</dbReference>
<feature type="transmembrane region" description="Helical" evidence="8">
    <location>
        <begin position="368"/>
        <end position="389"/>
    </location>
</feature>
<dbReference type="GO" id="GO:0015347">
    <property type="term" value="F:sodium-independent organic anion transmembrane transporter activity"/>
    <property type="evidence" value="ECO:0007669"/>
    <property type="project" value="TreeGrafter"/>
</dbReference>
<proteinExistence type="inferred from homology"/>
<feature type="transmembrane region" description="Helical" evidence="8">
    <location>
        <begin position="164"/>
        <end position="189"/>
    </location>
</feature>
<organism evidence="11 12">
    <name type="scientific">Danionella cerebrum</name>
    <dbReference type="NCBI Taxonomy" id="2873325"/>
    <lineage>
        <taxon>Eukaryota</taxon>
        <taxon>Metazoa</taxon>
        <taxon>Chordata</taxon>
        <taxon>Craniata</taxon>
        <taxon>Vertebrata</taxon>
        <taxon>Euteleostomi</taxon>
        <taxon>Actinopterygii</taxon>
        <taxon>Neopterygii</taxon>
        <taxon>Teleostei</taxon>
        <taxon>Ostariophysi</taxon>
        <taxon>Cypriniformes</taxon>
        <taxon>Danionidae</taxon>
        <taxon>Danioninae</taxon>
        <taxon>Danionella</taxon>
    </lineage>
</organism>
<dbReference type="PROSITE" id="PS51465">
    <property type="entry name" value="KAZAL_2"/>
    <property type="match status" value="1"/>
</dbReference>
<dbReference type="InterPro" id="IPR002350">
    <property type="entry name" value="Kazal_dom"/>
</dbReference>
<feature type="transmembrane region" description="Helical" evidence="8">
    <location>
        <begin position="329"/>
        <end position="348"/>
    </location>
</feature>
<dbReference type="PANTHER" id="PTHR11388">
    <property type="entry name" value="ORGANIC ANION TRANSPORTER"/>
    <property type="match status" value="1"/>
</dbReference>
<keyword evidence="4 8" id="KW-0812">Transmembrane</keyword>
<keyword evidence="7" id="KW-1015">Disulfide bond</keyword>
<evidence type="ECO:0000256" key="9">
    <source>
        <dbReference type="SAM" id="MobiDB-lite"/>
    </source>
</evidence>
<dbReference type="NCBIfam" id="TIGR00805">
    <property type="entry name" value="oat"/>
    <property type="match status" value="1"/>
</dbReference>
<evidence type="ECO:0000256" key="3">
    <source>
        <dbReference type="ARBA" id="ARBA00022475"/>
    </source>
</evidence>
<accession>A0A553R845</accession>
<dbReference type="Proteomes" id="UP000316079">
    <property type="component" value="Unassembled WGS sequence"/>
</dbReference>
<keyword evidence="12" id="KW-1185">Reference proteome</keyword>
<evidence type="ECO:0000256" key="5">
    <source>
        <dbReference type="ARBA" id="ARBA00022989"/>
    </source>
</evidence>
<comment type="similarity">
    <text evidence="2 8">Belongs to the organo anion transporter (TC 2.A.60) family.</text>
</comment>
<feature type="transmembrane region" description="Helical" evidence="8">
    <location>
        <begin position="563"/>
        <end position="585"/>
    </location>
</feature>
<dbReference type="InterPro" id="IPR036058">
    <property type="entry name" value="Kazal_dom_sf"/>
</dbReference>
<dbReference type="EMBL" id="SRMA01025170">
    <property type="protein sequence ID" value="TRY98360.1"/>
    <property type="molecule type" value="Genomic_DNA"/>
</dbReference>
<dbReference type="PANTHER" id="PTHR11388:SF87">
    <property type="entry name" value="SOLUTE CARRIER ORGANIC ANION TRANSPORTER FAMILY MEMBER 2B1"/>
    <property type="match status" value="1"/>
</dbReference>
<evidence type="ECO:0000256" key="1">
    <source>
        <dbReference type="ARBA" id="ARBA00004651"/>
    </source>
</evidence>
<feature type="transmembrane region" description="Helical" evidence="8">
    <location>
        <begin position="249"/>
        <end position="273"/>
    </location>
</feature>
<dbReference type="SUPFAM" id="SSF103473">
    <property type="entry name" value="MFS general substrate transporter"/>
    <property type="match status" value="1"/>
</dbReference>
<dbReference type="Gene3D" id="3.30.60.30">
    <property type="match status" value="1"/>
</dbReference>
<reference evidence="11 12" key="1">
    <citation type="journal article" date="2019" name="Sci. Data">
        <title>Hybrid genome assembly and annotation of Danionella translucida.</title>
        <authorList>
            <person name="Kadobianskyi M."/>
            <person name="Schulze L."/>
            <person name="Schuelke M."/>
            <person name="Judkewitz B."/>
        </authorList>
    </citation>
    <scope>NUCLEOTIDE SEQUENCE [LARGE SCALE GENOMIC DNA]</scope>
    <source>
        <strain evidence="11 12">Bolton</strain>
    </source>
</reference>
<dbReference type="InterPro" id="IPR004156">
    <property type="entry name" value="OATP"/>
</dbReference>
<feature type="transmembrane region" description="Helical" evidence="8">
    <location>
        <begin position="201"/>
        <end position="229"/>
    </location>
</feature>
<feature type="transmembrane region" description="Helical" evidence="8">
    <location>
        <begin position="27"/>
        <end position="46"/>
    </location>
</feature>
<sequence length="628" mass="69075">MTVFEPQPNPEGTRPQRFKGLFNNIKFFVLCHGMLQLSQLLVSGYLKGSITTIEKRYGFSSSKSGLLAAFNEASVGNTVLIVFVSFFGSHVHRPRCIGIGAMIASMGVFLIALPHFISDQYNYTESNSNSADNNSELCQAHNLFLEVKSNRTCNQEENSTHYEVYPILLLGQLLLGIGGVPIQPFGISYIDDFAEKKNSPFYLGILFAVTVIGPAFGYILSSVVLRLFVDIDKMNSGDINLKNEDPRWVGAWWLGFLIAATLLFLTSLPYLFFPRKMSREEVEDAPVEPSSEKMMEDRNPTSDQTEEASFIEFLKSFPKVVLRTLRTPIFLLVVFAQVNLAAMVAGLATFMGKFIEKQFAQTASFSNMMMGTVNIPSAMLGIMAGGVILRKLGLTVRSSAAMCTIVVLVSIMFAIPLLFIGCPTQQISGVNYIESSSQQCSQACSCSSEAFNPVCGSDGVEFRSPCHAGCKSVVNISATPRNYTDCGCGVSGYSPGFALGGPCNNGCRNRLIPFMILSSLTCFVASLSHTTSFMMILRTVIPEDKSFALGIQFMLFRVLGNKFLGLQIFFIFGGFVCFLLSFMVLRRTDSSQQNQAIATQTKNNRLQELKEAKQMMRNSNGHCSEKGP</sequence>
<evidence type="ECO:0000259" key="10">
    <source>
        <dbReference type="PROSITE" id="PS51465"/>
    </source>
</evidence>
<feature type="domain" description="Kazal-like" evidence="10">
    <location>
        <begin position="434"/>
        <end position="487"/>
    </location>
</feature>
<evidence type="ECO:0000256" key="4">
    <source>
        <dbReference type="ARBA" id="ARBA00022692"/>
    </source>
</evidence>
<feature type="region of interest" description="Disordered" evidence="9">
    <location>
        <begin position="283"/>
        <end position="302"/>
    </location>
</feature>
<comment type="caution">
    <text evidence="8">Lacks conserved residue(s) required for the propagation of feature annotation.</text>
</comment>
<dbReference type="GO" id="GO:0043252">
    <property type="term" value="P:sodium-independent organic anion transport"/>
    <property type="evidence" value="ECO:0007669"/>
    <property type="project" value="TreeGrafter"/>
</dbReference>
<dbReference type="EMBL" id="SRMA01025170">
    <property type="protein sequence ID" value="TRY98359.1"/>
    <property type="molecule type" value="Genomic_DNA"/>
</dbReference>
<dbReference type="GO" id="GO:0015125">
    <property type="term" value="F:bile acid transmembrane transporter activity"/>
    <property type="evidence" value="ECO:0007669"/>
    <property type="project" value="TreeGrafter"/>
</dbReference>
<keyword evidence="8" id="KW-0813">Transport</keyword>
<feature type="transmembrane region" description="Helical" evidence="8">
    <location>
        <begin position="66"/>
        <end position="87"/>
    </location>
</feature>
<dbReference type="Pfam" id="PF07648">
    <property type="entry name" value="Kazal_2"/>
    <property type="match status" value="1"/>
</dbReference>
<protein>
    <recommendedName>
        <fullName evidence="8">Solute carrier organic anion transporter family member</fullName>
    </recommendedName>
</protein>
<feature type="transmembrane region" description="Helical" evidence="8">
    <location>
        <begin position="99"/>
        <end position="117"/>
    </location>
</feature>
<feature type="transmembrane region" description="Helical" evidence="8">
    <location>
        <begin position="401"/>
        <end position="421"/>
    </location>
</feature>
<comment type="caution">
    <text evidence="11">The sequence shown here is derived from an EMBL/GenBank/DDBJ whole genome shotgun (WGS) entry which is preliminary data.</text>
</comment>
<keyword evidence="3" id="KW-1003">Cell membrane</keyword>
<evidence type="ECO:0000313" key="11">
    <source>
        <dbReference type="EMBL" id="TRY98360.1"/>
    </source>
</evidence>
<comment type="subcellular location">
    <subcellularLocation>
        <location evidence="1 8">Cell membrane</location>
        <topology evidence="1 8">Multi-pass membrane protein</topology>
    </subcellularLocation>
</comment>
<evidence type="ECO:0000256" key="6">
    <source>
        <dbReference type="ARBA" id="ARBA00023136"/>
    </source>
</evidence>
<evidence type="ECO:0000256" key="8">
    <source>
        <dbReference type="RuleBase" id="RU362056"/>
    </source>
</evidence>
<dbReference type="STRING" id="623744.A0A553R845"/>
<dbReference type="GO" id="GO:0016323">
    <property type="term" value="C:basolateral plasma membrane"/>
    <property type="evidence" value="ECO:0007669"/>
    <property type="project" value="TreeGrafter"/>
</dbReference>
<dbReference type="Pfam" id="PF03137">
    <property type="entry name" value="OATP"/>
    <property type="match status" value="1"/>
</dbReference>
<evidence type="ECO:0000256" key="2">
    <source>
        <dbReference type="ARBA" id="ARBA00009657"/>
    </source>
</evidence>
<evidence type="ECO:0000313" key="12">
    <source>
        <dbReference type="Proteomes" id="UP000316079"/>
    </source>
</evidence>
<keyword evidence="5 8" id="KW-1133">Transmembrane helix</keyword>
<dbReference type="SUPFAM" id="SSF100895">
    <property type="entry name" value="Kazal-type serine protease inhibitors"/>
    <property type="match status" value="1"/>
</dbReference>
<gene>
    <name evidence="11" type="ORF">DNTS_021786</name>
</gene>
<name>A0A553R845_9TELE</name>
<dbReference type="OrthoDB" id="5062115at2759"/>
<dbReference type="GO" id="GO:0016324">
    <property type="term" value="C:apical plasma membrane"/>
    <property type="evidence" value="ECO:0007669"/>
    <property type="project" value="TreeGrafter"/>
</dbReference>
<reference evidence="11" key="2">
    <citation type="submission" date="2019-04" db="EMBL/GenBank/DDBJ databases">
        <authorList>
            <person name="Kadobianskyi M."/>
            <person name="Schulze L."/>
            <person name="Schuelke M."/>
            <person name="Judkewitz B."/>
        </authorList>
    </citation>
    <scope>NUCLEOTIDE SEQUENCE</scope>
    <source>
        <strain evidence="11">Bolton</strain>
        <tissue evidence="11">Whole-body</tissue>
    </source>
</reference>
<keyword evidence="6 8" id="KW-0472">Membrane</keyword>
<dbReference type="AlphaFoldDB" id="A0A553R845"/>
<dbReference type="GO" id="GO:0006811">
    <property type="term" value="P:monoatomic ion transport"/>
    <property type="evidence" value="ECO:0007669"/>
    <property type="project" value="UniProtKB-KW"/>
</dbReference>
<dbReference type="Gene3D" id="1.20.1250.20">
    <property type="entry name" value="MFS general substrate transporter like domains"/>
    <property type="match status" value="1"/>
</dbReference>
<keyword evidence="8" id="KW-0406">Ion transport</keyword>
<feature type="compositionally biased region" description="Basic and acidic residues" evidence="9">
    <location>
        <begin position="290"/>
        <end position="300"/>
    </location>
</feature>
<evidence type="ECO:0000256" key="7">
    <source>
        <dbReference type="ARBA" id="ARBA00023157"/>
    </source>
</evidence>